<reference evidence="10" key="1">
    <citation type="submission" date="2021-02" db="EMBL/GenBank/DDBJ databases">
        <authorList>
            <person name="Nowell W R."/>
        </authorList>
    </citation>
    <scope>NUCLEOTIDE SEQUENCE</scope>
</reference>
<evidence type="ECO:0000313" key="10">
    <source>
        <dbReference type="EMBL" id="CAF3789686.1"/>
    </source>
</evidence>
<dbReference type="InterPro" id="IPR000276">
    <property type="entry name" value="GPCR_Rhodpsn"/>
</dbReference>
<dbReference type="GO" id="GO:0004930">
    <property type="term" value="F:G protein-coupled receptor activity"/>
    <property type="evidence" value="ECO:0007669"/>
    <property type="project" value="UniProtKB-KW"/>
</dbReference>
<keyword evidence="5 8" id="KW-0472">Membrane</keyword>
<keyword evidence="6" id="KW-0675">Receptor</keyword>
<organism evidence="10 11">
    <name type="scientific">Rotaria magnacalcarata</name>
    <dbReference type="NCBI Taxonomy" id="392030"/>
    <lineage>
        <taxon>Eukaryota</taxon>
        <taxon>Metazoa</taxon>
        <taxon>Spiralia</taxon>
        <taxon>Gnathifera</taxon>
        <taxon>Rotifera</taxon>
        <taxon>Eurotatoria</taxon>
        <taxon>Bdelloidea</taxon>
        <taxon>Philodinida</taxon>
        <taxon>Philodinidae</taxon>
        <taxon>Rotaria</taxon>
    </lineage>
</organism>
<feature type="transmembrane region" description="Helical" evidence="8">
    <location>
        <begin position="114"/>
        <end position="136"/>
    </location>
</feature>
<feature type="transmembrane region" description="Helical" evidence="8">
    <location>
        <begin position="6"/>
        <end position="26"/>
    </location>
</feature>
<dbReference type="Gene3D" id="1.20.1070.10">
    <property type="entry name" value="Rhodopsin 7-helix transmembrane proteins"/>
    <property type="match status" value="1"/>
</dbReference>
<dbReference type="PANTHER" id="PTHR24243:SF230">
    <property type="entry name" value="G-PROTEIN COUPLED RECEPTORS FAMILY 1 PROFILE DOMAIN-CONTAINING PROTEIN"/>
    <property type="match status" value="1"/>
</dbReference>
<feature type="domain" description="G-protein coupled receptors family 1 profile" evidence="9">
    <location>
        <begin position="18"/>
        <end position="291"/>
    </location>
</feature>
<evidence type="ECO:0000256" key="5">
    <source>
        <dbReference type="ARBA" id="ARBA00023136"/>
    </source>
</evidence>
<comment type="caution">
    <text evidence="10">The sequence shown here is derived from an EMBL/GenBank/DDBJ whole genome shotgun (WGS) entry which is preliminary data.</text>
</comment>
<evidence type="ECO:0000256" key="3">
    <source>
        <dbReference type="ARBA" id="ARBA00022989"/>
    </source>
</evidence>
<feature type="transmembrane region" description="Helical" evidence="8">
    <location>
        <begin position="372"/>
        <end position="388"/>
    </location>
</feature>
<evidence type="ECO:0000313" key="11">
    <source>
        <dbReference type="Proteomes" id="UP000681967"/>
    </source>
</evidence>
<feature type="transmembrane region" description="Helical" evidence="8">
    <location>
        <begin position="38"/>
        <end position="56"/>
    </location>
</feature>
<proteinExistence type="predicted"/>
<keyword evidence="3 8" id="KW-1133">Transmembrane helix</keyword>
<feature type="transmembrane region" description="Helical" evidence="8">
    <location>
        <begin position="156"/>
        <end position="176"/>
    </location>
</feature>
<accession>A0A8S2J1E5</accession>
<dbReference type="AlphaFoldDB" id="A0A8S2J1E5"/>
<dbReference type="EMBL" id="CAJOBH010000412">
    <property type="protein sequence ID" value="CAF3789686.1"/>
    <property type="molecule type" value="Genomic_DNA"/>
</dbReference>
<dbReference type="PRINTS" id="PR00237">
    <property type="entry name" value="GPCRRHODOPSN"/>
</dbReference>
<evidence type="ECO:0000256" key="4">
    <source>
        <dbReference type="ARBA" id="ARBA00023040"/>
    </source>
</evidence>
<protein>
    <recommendedName>
        <fullName evidence="9">G-protein coupled receptors family 1 profile domain-containing protein</fullName>
    </recommendedName>
</protein>
<evidence type="ECO:0000256" key="1">
    <source>
        <dbReference type="ARBA" id="ARBA00004141"/>
    </source>
</evidence>
<keyword evidence="2 8" id="KW-0812">Transmembrane</keyword>
<name>A0A8S2J1E5_9BILA</name>
<evidence type="ECO:0000256" key="6">
    <source>
        <dbReference type="ARBA" id="ARBA00023170"/>
    </source>
</evidence>
<evidence type="ECO:0000259" key="9">
    <source>
        <dbReference type="PROSITE" id="PS50262"/>
    </source>
</evidence>
<gene>
    <name evidence="10" type="ORF">BYL167_LOCUS2376</name>
</gene>
<keyword evidence="7" id="KW-0807">Transducer</keyword>
<evidence type="ECO:0000256" key="8">
    <source>
        <dbReference type="SAM" id="Phobius"/>
    </source>
</evidence>
<feature type="transmembrane region" description="Helical" evidence="8">
    <location>
        <begin position="76"/>
        <end position="94"/>
    </location>
</feature>
<sequence length="421" mass="48351">MQISIPYIIIVSLVGIAGNVITIFMLSKRSLTKNFNNCTLIALAITDLLFNLALVSRCLSDLMELNSDSFCRLLSFLSHLAELLSPCFTVHFTVQRFIAVRFPLSAFIERKNHFLHYLIVILFILFGISYCLALTKMNLYEHCQEELYLDWFLSDALSSFVIPFTVIAVLNLLIIFHLKKTCQDNPQVSFSKRSKRDFLSLDTSRKSIASYDSASQSKLSETTTAPIIKNTKYRFSTSEEMKDHHLNVAYAPRHTPSIRSTTRSHAQSHRVTRMLILVSTCFLLLNAPSHICTITLKVYTLKKSQLFNNTVQNYIRQMNASNVYTLKKSQLFNNTVQNYIRQMNVSNGTASVLAENPNLILKMAMRAGENKSVINVNFFHIFYIVVIISQHISYLSYSINFFLYSFCGMKFRQELVKYLSR</sequence>
<dbReference type="InterPro" id="IPR017452">
    <property type="entry name" value="GPCR_Rhodpsn_7TM"/>
</dbReference>
<evidence type="ECO:0000256" key="7">
    <source>
        <dbReference type="ARBA" id="ARBA00023224"/>
    </source>
</evidence>
<evidence type="ECO:0000256" key="2">
    <source>
        <dbReference type="ARBA" id="ARBA00022692"/>
    </source>
</evidence>
<keyword evidence="4" id="KW-0297">G-protein coupled receptor</keyword>
<dbReference type="Pfam" id="PF00001">
    <property type="entry name" value="7tm_1"/>
    <property type="match status" value="1"/>
</dbReference>
<dbReference type="PANTHER" id="PTHR24243">
    <property type="entry name" value="G-PROTEIN COUPLED RECEPTOR"/>
    <property type="match status" value="1"/>
</dbReference>
<dbReference type="GO" id="GO:0005886">
    <property type="term" value="C:plasma membrane"/>
    <property type="evidence" value="ECO:0007669"/>
    <property type="project" value="TreeGrafter"/>
</dbReference>
<dbReference type="Proteomes" id="UP000681967">
    <property type="component" value="Unassembled WGS sequence"/>
</dbReference>
<dbReference type="SUPFAM" id="SSF81321">
    <property type="entry name" value="Family A G protein-coupled receptor-like"/>
    <property type="match status" value="1"/>
</dbReference>
<comment type="subcellular location">
    <subcellularLocation>
        <location evidence="1">Membrane</location>
        <topology evidence="1">Multi-pass membrane protein</topology>
    </subcellularLocation>
</comment>
<dbReference type="PROSITE" id="PS50262">
    <property type="entry name" value="G_PROTEIN_RECEP_F1_2"/>
    <property type="match status" value="1"/>
</dbReference>